<dbReference type="Proteomes" id="UP000316213">
    <property type="component" value="Unassembled WGS sequence"/>
</dbReference>
<reference evidence="1 2" key="1">
    <citation type="submission" date="2019-02" db="EMBL/GenBank/DDBJ databases">
        <title>Deep-cultivation of Planctomycetes and their phenomic and genomic characterization uncovers novel biology.</title>
        <authorList>
            <person name="Wiegand S."/>
            <person name="Jogler M."/>
            <person name="Boedeker C."/>
            <person name="Pinto D."/>
            <person name="Vollmers J."/>
            <person name="Rivas-Marin E."/>
            <person name="Kohn T."/>
            <person name="Peeters S.H."/>
            <person name="Heuer A."/>
            <person name="Rast P."/>
            <person name="Oberbeckmann S."/>
            <person name="Bunk B."/>
            <person name="Jeske O."/>
            <person name="Meyerdierks A."/>
            <person name="Storesund J.E."/>
            <person name="Kallscheuer N."/>
            <person name="Luecker S."/>
            <person name="Lage O.M."/>
            <person name="Pohl T."/>
            <person name="Merkel B.J."/>
            <person name="Hornburger P."/>
            <person name="Mueller R.-W."/>
            <person name="Bruemmer F."/>
            <person name="Labrenz M."/>
            <person name="Spormann A.M."/>
            <person name="Op Den Camp H."/>
            <person name="Overmann J."/>
            <person name="Amann R."/>
            <person name="Jetten M.S.M."/>
            <person name="Mascher T."/>
            <person name="Medema M.H."/>
            <person name="Devos D.P."/>
            <person name="Kaster A.-K."/>
            <person name="Ovreas L."/>
            <person name="Rohde M."/>
            <person name="Galperin M.Y."/>
            <person name="Jogler C."/>
        </authorList>
    </citation>
    <scope>NUCLEOTIDE SEQUENCE [LARGE SCALE GENOMIC DNA]</scope>
    <source>
        <strain evidence="1 2">Pla100</strain>
    </source>
</reference>
<accession>A0A5C5ZPI3</accession>
<gene>
    <name evidence="1" type="ORF">Pla100_55420</name>
</gene>
<name>A0A5C5ZPI3_9BACT</name>
<evidence type="ECO:0000313" key="1">
    <source>
        <dbReference type="EMBL" id="TWT89379.1"/>
    </source>
</evidence>
<dbReference type="AlphaFoldDB" id="A0A5C5ZPI3"/>
<evidence type="ECO:0000313" key="2">
    <source>
        <dbReference type="Proteomes" id="UP000316213"/>
    </source>
</evidence>
<protein>
    <submittedName>
        <fullName evidence="1">Uncharacterized protein</fullName>
    </submittedName>
</protein>
<dbReference type="EMBL" id="SJPM01000018">
    <property type="protein sequence ID" value="TWT89379.1"/>
    <property type="molecule type" value="Genomic_DNA"/>
</dbReference>
<keyword evidence="2" id="KW-1185">Reference proteome</keyword>
<proteinExistence type="predicted"/>
<sequence>MVTTRPSSLIAGWHGKGFVVNTPRFARLCSRSTAIPTPYLIGEGETLSTVQNQESE</sequence>
<comment type="caution">
    <text evidence="1">The sequence shown here is derived from an EMBL/GenBank/DDBJ whole genome shotgun (WGS) entry which is preliminary data.</text>
</comment>
<organism evidence="1 2">
    <name type="scientific">Neorhodopirellula pilleata</name>
    <dbReference type="NCBI Taxonomy" id="2714738"/>
    <lineage>
        <taxon>Bacteria</taxon>
        <taxon>Pseudomonadati</taxon>
        <taxon>Planctomycetota</taxon>
        <taxon>Planctomycetia</taxon>
        <taxon>Pirellulales</taxon>
        <taxon>Pirellulaceae</taxon>
        <taxon>Neorhodopirellula</taxon>
    </lineage>
</organism>